<dbReference type="InParanoid" id="G2YP02"/>
<evidence type="ECO:0000256" key="2">
    <source>
        <dbReference type="SAM" id="SignalP"/>
    </source>
</evidence>
<dbReference type="AlphaFoldDB" id="G2YP02"/>
<proteinExistence type="predicted"/>
<evidence type="ECO:0000313" key="4">
    <source>
        <dbReference type="Proteomes" id="UP000008177"/>
    </source>
</evidence>
<keyword evidence="2" id="KW-0732">Signal</keyword>
<feature type="signal peptide" evidence="2">
    <location>
        <begin position="1"/>
        <end position="18"/>
    </location>
</feature>
<evidence type="ECO:0000256" key="1">
    <source>
        <dbReference type="SAM" id="MobiDB-lite"/>
    </source>
</evidence>
<gene>
    <name evidence="3" type="ORF">BofuT4_uP123690.1</name>
</gene>
<feature type="region of interest" description="Disordered" evidence="1">
    <location>
        <begin position="72"/>
        <end position="92"/>
    </location>
</feature>
<dbReference type="HOGENOM" id="CLU_2413026_0_0_1"/>
<reference evidence="4" key="1">
    <citation type="journal article" date="2011" name="PLoS Genet.">
        <title>Genomic analysis of the necrotrophic fungal pathogens Sclerotinia sclerotiorum and Botrytis cinerea.</title>
        <authorList>
            <person name="Amselem J."/>
            <person name="Cuomo C.A."/>
            <person name="van Kan J.A."/>
            <person name="Viaud M."/>
            <person name="Benito E.P."/>
            <person name="Couloux A."/>
            <person name="Coutinho P.M."/>
            <person name="de Vries R.P."/>
            <person name="Dyer P.S."/>
            <person name="Fillinger S."/>
            <person name="Fournier E."/>
            <person name="Gout L."/>
            <person name="Hahn M."/>
            <person name="Kohn L."/>
            <person name="Lapalu N."/>
            <person name="Plummer K.M."/>
            <person name="Pradier J.M."/>
            <person name="Quevillon E."/>
            <person name="Sharon A."/>
            <person name="Simon A."/>
            <person name="ten Have A."/>
            <person name="Tudzynski B."/>
            <person name="Tudzynski P."/>
            <person name="Wincker P."/>
            <person name="Andrew M."/>
            <person name="Anthouard V."/>
            <person name="Beever R.E."/>
            <person name="Beffa R."/>
            <person name="Benoit I."/>
            <person name="Bouzid O."/>
            <person name="Brault B."/>
            <person name="Chen Z."/>
            <person name="Choquer M."/>
            <person name="Collemare J."/>
            <person name="Cotton P."/>
            <person name="Danchin E.G."/>
            <person name="Da Silva C."/>
            <person name="Gautier A."/>
            <person name="Giraud C."/>
            <person name="Giraud T."/>
            <person name="Gonzalez C."/>
            <person name="Grossetete S."/>
            <person name="Guldener U."/>
            <person name="Henrissat B."/>
            <person name="Howlett B.J."/>
            <person name="Kodira C."/>
            <person name="Kretschmer M."/>
            <person name="Lappartient A."/>
            <person name="Leroch M."/>
            <person name="Levis C."/>
            <person name="Mauceli E."/>
            <person name="Neuveglise C."/>
            <person name="Oeser B."/>
            <person name="Pearson M."/>
            <person name="Poulain J."/>
            <person name="Poussereau N."/>
            <person name="Quesneville H."/>
            <person name="Rascle C."/>
            <person name="Schumacher J."/>
            <person name="Segurens B."/>
            <person name="Sexton A."/>
            <person name="Silva E."/>
            <person name="Sirven C."/>
            <person name="Soanes D.M."/>
            <person name="Talbot N.J."/>
            <person name="Templeton M."/>
            <person name="Yandava C."/>
            <person name="Yarden O."/>
            <person name="Zeng Q."/>
            <person name="Rollins J.A."/>
            <person name="Lebrun M.H."/>
            <person name="Dickman M."/>
        </authorList>
    </citation>
    <scope>NUCLEOTIDE SEQUENCE [LARGE SCALE GENOMIC DNA]</scope>
    <source>
        <strain evidence="4">T4</strain>
    </source>
</reference>
<name>G2YP02_BOTF4</name>
<dbReference type="EMBL" id="FQ790346">
    <property type="protein sequence ID" value="CCD53350.1"/>
    <property type="molecule type" value="Genomic_DNA"/>
</dbReference>
<evidence type="ECO:0000313" key="3">
    <source>
        <dbReference type="EMBL" id="CCD53350.1"/>
    </source>
</evidence>
<organism evidence="3 4">
    <name type="scientific">Botryotinia fuckeliana (strain T4)</name>
    <name type="common">Noble rot fungus</name>
    <name type="synonym">Botrytis cinerea</name>
    <dbReference type="NCBI Taxonomy" id="999810"/>
    <lineage>
        <taxon>Eukaryota</taxon>
        <taxon>Fungi</taxon>
        <taxon>Dikarya</taxon>
        <taxon>Ascomycota</taxon>
        <taxon>Pezizomycotina</taxon>
        <taxon>Leotiomycetes</taxon>
        <taxon>Helotiales</taxon>
        <taxon>Sclerotiniaceae</taxon>
        <taxon>Botrytis</taxon>
    </lineage>
</organism>
<protein>
    <submittedName>
        <fullName evidence="3">Uncharacterized protein</fullName>
    </submittedName>
</protein>
<dbReference type="Proteomes" id="UP000008177">
    <property type="component" value="Unplaced contigs"/>
</dbReference>
<feature type="chain" id="PRO_5003440622" evidence="2">
    <location>
        <begin position="19"/>
        <end position="92"/>
    </location>
</feature>
<accession>G2YP02</accession>
<sequence length="92" mass="9773">MIASIQVLLINLIHSIQHAPSSKPTQITQPTTKFKLGSIHPKHKAQIADGISPGIFIALLFRHESIPAPVPASGCVGSREVGNDHPNGMNHG</sequence>